<evidence type="ECO:0000313" key="2">
    <source>
        <dbReference type="Proteomes" id="UP000028999"/>
    </source>
</evidence>
<proteinExistence type="predicted"/>
<dbReference type="PaxDb" id="3708-A0A078GGD8"/>
<protein>
    <submittedName>
        <fullName evidence="1">BnaCnng04660D protein</fullName>
    </submittedName>
</protein>
<dbReference type="EMBL" id="LK032158">
    <property type="protein sequence ID" value="CDY24399.1"/>
    <property type="molecule type" value="Genomic_DNA"/>
</dbReference>
<evidence type="ECO:0000313" key="1">
    <source>
        <dbReference type="EMBL" id="CDY24399.1"/>
    </source>
</evidence>
<dbReference type="Proteomes" id="UP000028999">
    <property type="component" value="Unassembled WGS sequence"/>
</dbReference>
<reference evidence="1 2" key="1">
    <citation type="journal article" date="2014" name="Science">
        <title>Plant genetics. Early allopolyploid evolution in the post-Neolithic Brassica napus oilseed genome.</title>
        <authorList>
            <person name="Chalhoub B."/>
            <person name="Denoeud F."/>
            <person name="Liu S."/>
            <person name="Parkin I.A."/>
            <person name="Tang H."/>
            <person name="Wang X."/>
            <person name="Chiquet J."/>
            <person name="Belcram H."/>
            <person name="Tong C."/>
            <person name="Samans B."/>
            <person name="Correa M."/>
            <person name="Da Silva C."/>
            <person name="Just J."/>
            <person name="Falentin C."/>
            <person name="Koh C.S."/>
            <person name="Le Clainche I."/>
            <person name="Bernard M."/>
            <person name="Bento P."/>
            <person name="Noel B."/>
            <person name="Labadie K."/>
            <person name="Alberti A."/>
            <person name="Charles M."/>
            <person name="Arnaud D."/>
            <person name="Guo H."/>
            <person name="Daviaud C."/>
            <person name="Alamery S."/>
            <person name="Jabbari K."/>
            <person name="Zhao M."/>
            <person name="Edger P.P."/>
            <person name="Chelaifa H."/>
            <person name="Tack D."/>
            <person name="Lassalle G."/>
            <person name="Mestiri I."/>
            <person name="Schnel N."/>
            <person name="Le Paslier M.C."/>
            <person name="Fan G."/>
            <person name="Renault V."/>
            <person name="Bayer P.E."/>
            <person name="Golicz A.A."/>
            <person name="Manoli S."/>
            <person name="Lee T.H."/>
            <person name="Thi V.H."/>
            <person name="Chalabi S."/>
            <person name="Hu Q."/>
            <person name="Fan C."/>
            <person name="Tollenaere R."/>
            <person name="Lu Y."/>
            <person name="Battail C."/>
            <person name="Shen J."/>
            <person name="Sidebottom C.H."/>
            <person name="Wang X."/>
            <person name="Canaguier A."/>
            <person name="Chauveau A."/>
            <person name="Berard A."/>
            <person name="Deniot G."/>
            <person name="Guan M."/>
            <person name="Liu Z."/>
            <person name="Sun F."/>
            <person name="Lim Y.P."/>
            <person name="Lyons E."/>
            <person name="Town C.D."/>
            <person name="Bancroft I."/>
            <person name="Wang X."/>
            <person name="Meng J."/>
            <person name="Ma J."/>
            <person name="Pires J.C."/>
            <person name="King G.J."/>
            <person name="Brunel D."/>
            <person name="Delourme R."/>
            <person name="Renard M."/>
            <person name="Aury J.M."/>
            <person name="Adams K.L."/>
            <person name="Batley J."/>
            <person name="Snowdon R.J."/>
            <person name="Tost J."/>
            <person name="Edwards D."/>
            <person name="Zhou Y."/>
            <person name="Hua W."/>
            <person name="Sharpe A.G."/>
            <person name="Paterson A.H."/>
            <person name="Guan C."/>
            <person name="Wincker P."/>
        </authorList>
    </citation>
    <scope>NUCLEOTIDE SEQUENCE [LARGE SCALE GENOMIC DNA]</scope>
    <source>
        <strain evidence="2">cv. Darmor-bzh</strain>
    </source>
</reference>
<sequence>MAMVDEPLYPIALLIDEL</sequence>
<dbReference type="AlphaFoldDB" id="A0A078GGD8"/>
<keyword evidence="2" id="KW-1185">Reference proteome</keyword>
<organism evidence="1 2">
    <name type="scientific">Brassica napus</name>
    <name type="common">Rape</name>
    <dbReference type="NCBI Taxonomy" id="3708"/>
    <lineage>
        <taxon>Eukaryota</taxon>
        <taxon>Viridiplantae</taxon>
        <taxon>Streptophyta</taxon>
        <taxon>Embryophyta</taxon>
        <taxon>Tracheophyta</taxon>
        <taxon>Spermatophyta</taxon>
        <taxon>Magnoliopsida</taxon>
        <taxon>eudicotyledons</taxon>
        <taxon>Gunneridae</taxon>
        <taxon>Pentapetalae</taxon>
        <taxon>rosids</taxon>
        <taxon>malvids</taxon>
        <taxon>Brassicales</taxon>
        <taxon>Brassicaceae</taxon>
        <taxon>Brassiceae</taxon>
        <taxon>Brassica</taxon>
    </lineage>
</organism>
<gene>
    <name evidence="1" type="primary">BnaCnng04660D</name>
    <name evidence="1" type="ORF">GSBRNA2T00026635001</name>
</gene>
<name>A0A078GGD8_BRANA</name>
<accession>A0A078GGD8</accession>